<dbReference type="AlphaFoldDB" id="A0A5S6Q280"/>
<evidence type="ECO:0000313" key="2">
    <source>
        <dbReference type="Proteomes" id="UP000046395"/>
    </source>
</evidence>
<keyword evidence="1" id="KW-0175">Coiled coil</keyword>
<name>A0A5S6Q280_TRIMR</name>
<accession>A0A5S6Q280</accession>
<dbReference type="Proteomes" id="UP000046395">
    <property type="component" value="Unassembled WGS sequence"/>
</dbReference>
<proteinExistence type="predicted"/>
<sequence>MDDDNFTVLDEDDACLFDEIFPMQKTVTGDLAEEVDRTPNCSDESQKIMLEKISVLRFSVDQMRVRLSSSGRLCRADLLGSCLKVEEFSTGNRHQFYESFRVKEMAGRRTTNCNLAERQYPLRVTMKNCEAALSVYVVDAFVNDLEFSMSNDCLTNLVGFVQDEKASYGSSIRVKLNLTAVRLKITDRKLPDPVCILLNSANILQGPWGNDISTVLSELQRKDSELRQLAEENDSLKRQLRAALEKLHL</sequence>
<evidence type="ECO:0000313" key="3">
    <source>
        <dbReference type="WBParaSite" id="TMUE_0000001331.1"/>
    </source>
</evidence>
<organism evidence="2 3">
    <name type="scientific">Trichuris muris</name>
    <name type="common">Mouse whipworm</name>
    <dbReference type="NCBI Taxonomy" id="70415"/>
    <lineage>
        <taxon>Eukaryota</taxon>
        <taxon>Metazoa</taxon>
        <taxon>Ecdysozoa</taxon>
        <taxon>Nematoda</taxon>
        <taxon>Enoplea</taxon>
        <taxon>Dorylaimia</taxon>
        <taxon>Trichinellida</taxon>
        <taxon>Trichuridae</taxon>
        <taxon>Trichuris</taxon>
    </lineage>
</organism>
<dbReference type="WBParaSite" id="TMUE_0000001331.1">
    <property type="protein sequence ID" value="TMUE_0000001331.1"/>
    <property type="gene ID" value="WBGene00288005"/>
</dbReference>
<evidence type="ECO:0000256" key="1">
    <source>
        <dbReference type="SAM" id="Coils"/>
    </source>
</evidence>
<keyword evidence="2" id="KW-1185">Reference proteome</keyword>
<protein>
    <submittedName>
        <fullName evidence="3">Uncharacterized protein</fullName>
    </submittedName>
</protein>
<feature type="coiled-coil region" evidence="1">
    <location>
        <begin position="212"/>
        <end position="246"/>
    </location>
</feature>
<reference evidence="3" key="1">
    <citation type="submission" date="2019-12" db="UniProtKB">
        <authorList>
            <consortium name="WormBaseParasite"/>
        </authorList>
    </citation>
    <scope>IDENTIFICATION</scope>
</reference>